<keyword evidence="3" id="KW-1185">Reference proteome</keyword>
<dbReference type="RefSeq" id="WP_131991032.1">
    <property type="nucleotide sequence ID" value="NZ_SMGK01000001.1"/>
</dbReference>
<dbReference type="OrthoDB" id="121090at2"/>
<evidence type="ECO:0000259" key="1">
    <source>
        <dbReference type="Pfam" id="PF11412"/>
    </source>
</evidence>
<dbReference type="EMBL" id="SMGK01000001">
    <property type="protein sequence ID" value="TCK75348.1"/>
    <property type="molecule type" value="Genomic_DNA"/>
</dbReference>
<dbReference type="Pfam" id="PF11412">
    <property type="entry name" value="DsbD_N"/>
    <property type="match status" value="1"/>
</dbReference>
<dbReference type="InterPro" id="IPR036929">
    <property type="entry name" value="DsbDN_sf"/>
</dbReference>
<comment type="caution">
    <text evidence="2">The sequence shown here is derived from an EMBL/GenBank/DDBJ whole genome shotgun (WGS) entry which is preliminary data.</text>
</comment>
<name>A0A4R1LA99_9BACT</name>
<proteinExistence type="predicted"/>
<feature type="domain" description="Thiol:disulfide interchange protein DsbD N-terminal" evidence="1">
    <location>
        <begin position="42"/>
        <end position="153"/>
    </location>
</feature>
<accession>A0A4R1LA99</accession>
<gene>
    <name evidence="2" type="ORF">C7378_0331</name>
</gene>
<dbReference type="InterPro" id="IPR028250">
    <property type="entry name" value="DsbDN"/>
</dbReference>
<sequence length="163" mass="18129">MPGFTWAVLAFITLMGQQMPWQKDASQAKAAEHQSVEYLFPEQISVTAKKPTEVDLHFRVQNGLHINSHTPREKSFIRTELIVLEPQGVQVTAVDFPPGSDYALASMPSEKLSVYSGDFVLRAHITAQPGEHLVAAQLRYQACDINSCYPPRKLPLALDVIAK</sequence>
<dbReference type="AlphaFoldDB" id="A0A4R1LA99"/>
<dbReference type="Proteomes" id="UP000295210">
    <property type="component" value="Unassembled WGS sequence"/>
</dbReference>
<protein>
    <submittedName>
        <fullName evidence="2">Disulfide bond corrector protein DsbC</fullName>
    </submittedName>
</protein>
<dbReference type="Gene3D" id="2.60.40.1250">
    <property type="entry name" value="Thiol:disulfide interchange protein DsbD, N-terminal domain"/>
    <property type="match status" value="1"/>
</dbReference>
<evidence type="ECO:0000313" key="2">
    <source>
        <dbReference type="EMBL" id="TCK75348.1"/>
    </source>
</evidence>
<evidence type="ECO:0000313" key="3">
    <source>
        <dbReference type="Proteomes" id="UP000295210"/>
    </source>
</evidence>
<reference evidence="2 3" key="1">
    <citation type="submission" date="2019-03" db="EMBL/GenBank/DDBJ databases">
        <title>Genomic Encyclopedia of Type Strains, Phase IV (KMG-IV): sequencing the most valuable type-strain genomes for metagenomic binning, comparative biology and taxonomic classification.</title>
        <authorList>
            <person name="Goeker M."/>
        </authorList>
    </citation>
    <scope>NUCLEOTIDE SEQUENCE [LARGE SCALE GENOMIC DNA]</scope>
    <source>
        <strain evidence="2 3">DSM 103428</strain>
    </source>
</reference>
<organism evidence="2 3">
    <name type="scientific">Acidipila rosea</name>
    <dbReference type="NCBI Taxonomy" id="768535"/>
    <lineage>
        <taxon>Bacteria</taxon>
        <taxon>Pseudomonadati</taxon>
        <taxon>Acidobacteriota</taxon>
        <taxon>Terriglobia</taxon>
        <taxon>Terriglobales</taxon>
        <taxon>Acidobacteriaceae</taxon>
        <taxon>Acidipila</taxon>
    </lineage>
</organism>